<evidence type="ECO:0000256" key="10">
    <source>
        <dbReference type="SAM" id="MobiDB-lite"/>
    </source>
</evidence>
<dbReference type="Pfam" id="PF02434">
    <property type="entry name" value="Fringe"/>
    <property type="match status" value="1"/>
</dbReference>
<evidence type="ECO:0000256" key="8">
    <source>
        <dbReference type="ARBA" id="ARBA00023136"/>
    </source>
</evidence>
<proteinExistence type="inferred from homology"/>
<evidence type="ECO:0000313" key="13">
    <source>
        <dbReference type="Ensembl" id="ENSGMOP00000020034.2"/>
    </source>
</evidence>
<gene>
    <name evidence="13" type="primary">mfng</name>
</gene>
<dbReference type="GO" id="GO:0012505">
    <property type="term" value="C:endomembrane system"/>
    <property type="evidence" value="ECO:0007669"/>
    <property type="project" value="UniProtKB-SubCell"/>
</dbReference>
<protein>
    <submittedName>
        <fullName evidence="13">MFNG O-fucosylpeptide 3-beta-N-acetylglucosaminyltransferase</fullName>
    </submittedName>
</protein>
<dbReference type="AlphaFoldDB" id="A0A8C4ZQ98"/>
<dbReference type="Ensembl" id="ENSGMOT00000020526.2">
    <property type="protein sequence ID" value="ENSGMOP00000020034.2"/>
    <property type="gene ID" value="ENSGMOG00000018640.2"/>
</dbReference>
<evidence type="ECO:0000256" key="6">
    <source>
        <dbReference type="ARBA" id="ARBA00022968"/>
    </source>
</evidence>
<dbReference type="GeneTree" id="ENSGT00940000159564"/>
<dbReference type="Proteomes" id="UP000694546">
    <property type="component" value="Chromosome 3"/>
</dbReference>
<reference evidence="13" key="1">
    <citation type="submission" date="2025-08" db="UniProtKB">
        <authorList>
            <consortium name="Ensembl"/>
        </authorList>
    </citation>
    <scope>IDENTIFICATION</scope>
</reference>
<evidence type="ECO:0000256" key="4">
    <source>
        <dbReference type="ARBA" id="ARBA00022679"/>
    </source>
</evidence>
<evidence type="ECO:0000256" key="5">
    <source>
        <dbReference type="ARBA" id="ARBA00022692"/>
    </source>
</evidence>
<comment type="similarity">
    <text evidence="2">Belongs to the glycosyltransferase 31 family.</text>
</comment>
<dbReference type="GO" id="GO:0016020">
    <property type="term" value="C:membrane"/>
    <property type="evidence" value="ECO:0007669"/>
    <property type="project" value="UniProtKB-SubCell"/>
</dbReference>
<keyword evidence="14" id="KW-1185">Reference proteome</keyword>
<dbReference type="InterPro" id="IPR003378">
    <property type="entry name" value="Fringe-like_glycosylTrfase"/>
</dbReference>
<feature type="region of interest" description="Disordered" evidence="10">
    <location>
        <begin position="48"/>
        <end position="75"/>
    </location>
</feature>
<evidence type="ECO:0000256" key="7">
    <source>
        <dbReference type="ARBA" id="ARBA00022989"/>
    </source>
</evidence>
<evidence type="ECO:0000256" key="9">
    <source>
        <dbReference type="ARBA" id="ARBA00037847"/>
    </source>
</evidence>
<keyword evidence="3" id="KW-0328">Glycosyltransferase</keyword>
<dbReference type="GO" id="GO:0016757">
    <property type="term" value="F:glycosyltransferase activity"/>
    <property type="evidence" value="ECO:0007669"/>
    <property type="project" value="UniProtKB-KW"/>
</dbReference>
<dbReference type="OMA" id="GSHFVDT"/>
<keyword evidence="8 11" id="KW-0472">Membrane</keyword>
<reference evidence="13" key="2">
    <citation type="submission" date="2025-09" db="UniProtKB">
        <authorList>
            <consortium name="Ensembl"/>
        </authorList>
    </citation>
    <scope>IDENTIFICATION</scope>
</reference>
<keyword evidence="6" id="KW-0735">Signal-anchor</keyword>
<comment type="subcellular location">
    <subcellularLocation>
        <location evidence="9">Endomembrane system</location>
        <topology evidence="9">Single-pass membrane protein</topology>
    </subcellularLocation>
    <subcellularLocation>
        <location evidence="1">Membrane</location>
        <topology evidence="1">Single-pass type II membrane protein</topology>
    </subcellularLocation>
</comment>
<keyword evidence="5 11" id="KW-0812">Transmembrane</keyword>
<evidence type="ECO:0000256" key="3">
    <source>
        <dbReference type="ARBA" id="ARBA00022676"/>
    </source>
</evidence>
<organism evidence="13 14">
    <name type="scientific">Gadus morhua</name>
    <name type="common">Atlantic cod</name>
    <dbReference type="NCBI Taxonomy" id="8049"/>
    <lineage>
        <taxon>Eukaryota</taxon>
        <taxon>Metazoa</taxon>
        <taxon>Chordata</taxon>
        <taxon>Craniata</taxon>
        <taxon>Vertebrata</taxon>
        <taxon>Euteleostomi</taxon>
        <taxon>Actinopterygii</taxon>
        <taxon>Neopterygii</taxon>
        <taxon>Teleostei</taxon>
        <taxon>Neoteleostei</taxon>
        <taxon>Acanthomorphata</taxon>
        <taxon>Zeiogadaria</taxon>
        <taxon>Gadariae</taxon>
        <taxon>Gadiformes</taxon>
        <taxon>Gadoidei</taxon>
        <taxon>Gadidae</taxon>
        <taxon>Gadus</taxon>
    </lineage>
</organism>
<feature type="compositionally biased region" description="Basic and acidic residues" evidence="10">
    <location>
        <begin position="62"/>
        <end position="75"/>
    </location>
</feature>
<evidence type="ECO:0000313" key="14">
    <source>
        <dbReference type="Proteomes" id="UP000694546"/>
    </source>
</evidence>
<name>A0A8C4ZQ98_GADMO</name>
<evidence type="ECO:0000256" key="11">
    <source>
        <dbReference type="SAM" id="Phobius"/>
    </source>
</evidence>
<evidence type="ECO:0000259" key="12">
    <source>
        <dbReference type="Pfam" id="PF02434"/>
    </source>
</evidence>
<keyword evidence="7 11" id="KW-1133">Transmembrane helix</keyword>
<accession>A0A8C4ZQ98</accession>
<feature type="domain" description="Fringe-like glycosyltransferase" evidence="12">
    <location>
        <begin position="84"/>
        <end position="333"/>
    </location>
</feature>
<feature type="transmembrane region" description="Helical" evidence="11">
    <location>
        <begin position="7"/>
        <end position="23"/>
    </location>
</feature>
<keyword evidence="4" id="KW-0808">Transferase</keyword>
<evidence type="ECO:0000256" key="2">
    <source>
        <dbReference type="ARBA" id="ARBA00008661"/>
    </source>
</evidence>
<dbReference type="PANTHER" id="PTHR10811">
    <property type="entry name" value="FRINGE-RELATED"/>
    <property type="match status" value="1"/>
</dbReference>
<sequence>MHARWKLLIFPGFVVTFFVIIYLDGQLRSRHHRGPLPGLFQRSIQEARAPGRDAPSPASEVAPRRDLLPGRNSAPERRFVDQSQLKLADIFLAVKTSGKFHKTRLALLMETWIARTKTHTYIFTDTKDEDISSEGFNLVVTDCLSDHSQQALSCKMSAEYDHFMASDKRWLCHVDDDNYVNGEGLRALLASFPQDGSFYVGRPSLDRPITAHELLEDNTTREVSFWFATGGAGFCLSRRLAERMLPWARGVRFEQTSARIRLPDDCTVGFIVERRLGVSLVQSPLFHSHLENLLLLTPASIPWQATLSYGMFENKINSIELKGAFSKEDDPSRFKTVHCRLYPLTSWCP</sequence>
<evidence type="ECO:0000256" key="1">
    <source>
        <dbReference type="ARBA" id="ARBA00004606"/>
    </source>
</evidence>
<dbReference type="Gene3D" id="3.90.550.50">
    <property type="match status" value="1"/>
</dbReference>